<evidence type="ECO:0000256" key="2">
    <source>
        <dbReference type="ARBA" id="ARBA00004347"/>
    </source>
</evidence>
<evidence type="ECO:0000256" key="9">
    <source>
        <dbReference type="ARBA" id="ARBA00023136"/>
    </source>
</evidence>
<name>A0A1Y6L9C2_ZYMTR</name>
<feature type="coiled-coil region" evidence="13">
    <location>
        <begin position="258"/>
        <end position="288"/>
    </location>
</feature>
<evidence type="ECO:0000256" key="6">
    <source>
        <dbReference type="ARBA" id="ARBA00022892"/>
    </source>
</evidence>
<evidence type="ECO:0000256" key="11">
    <source>
        <dbReference type="PIRNR" id="PIRNR016478"/>
    </source>
</evidence>
<keyword evidence="4 11" id="KW-0813">Transport</keyword>
<comment type="function">
    <text evidence="11">The coatomer is a cytosolic protein complex that binds to dilysine motifs and reversibly associates with Golgi non-clathrin-coated vesicles, which further mediate biosynthetic protein transport from the ER, via the Golgi up to the trans Golgi network. The coatomer complex is required for budding from Golgi membranes, and is essential for the retrograde Golgi-to-ER transport of dilysine-tagged proteins.</text>
</comment>
<evidence type="ECO:0000256" key="1">
    <source>
        <dbReference type="ARBA" id="ARBA00004255"/>
    </source>
</evidence>
<keyword evidence="7 11" id="KW-0653">Protein transport</keyword>
<evidence type="ECO:0000256" key="12">
    <source>
        <dbReference type="PROSITE-ProRule" id="PRU00339"/>
    </source>
</evidence>
<organism evidence="14 15">
    <name type="scientific">Zymoseptoria tritici ST99CH_1A5</name>
    <dbReference type="NCBI Taxonomy" id="1276529"/>
    <lineage>
        <taxon>Eukaryota</taxon>
        <taxon>Fungi</taxon>
        <taxon>Dikarya</taxon>
        <taxon>Ascomycota</taxon>
        <taxon>Pezizomycotina</taxon>
        <taxon>Dothideomycetes</taxon>
        <taxon>Dothideomycetidae</taxon>
        <taxon>Mycosphaerellales</taxon>
        <taxon>Mycosphaerellaceae</taxon>
        <taxon>Zymoseptoria</taxon>
    </lineage>
</organism>
<evidence type="ECO:0000313" key="15">
    <source>
        <dbReference type="Proteomes" id="UP000215453"/>
    </source>
</evidence>
<dbReference type="GO" id="GO:0006888">
    <property type="term" value="P:endoplasmic reticulum to Golgi vesicle-mediated transport"/>
    <property type="evidence" value="ECO:0007669"/>
    <property type="project" value="TreeGrafter"/>
</dbReference>
<protein>
    <recommendedName>
        <fullName evidence="11">Coatomer subunit epsilon</fullName>
    </recommendedName>
</protein>
<gene>
    <name evidence="14" type="ORF">ZT1A5_G1295</name>
</gene>
<dbReference type="InterPro" id="IPR019734">
    <property type="entry name" value="TPR_rpt"/>
</dbReference>
<keyword evidence="8 11" id="KW-0333">Golgi apparatus</keyword>
<dbReference type="InterPro" id="IPR006822">
    <property type="entry name" value="Coatomer_esu"/>
</dbReference>
<evidence type="ECO:0000256" key="7">
    <source>
        <dbReference type="ARBA" id="ARBA00022927"/>
    </source>
</evidence>
<keyword evidence="6 11" id="KW-0931">ER-Golgi transport</keyword>
<reference evidence="14 15" key="1">
    <citation type="submission" date="2016-10" db="EMBL/GenBank/DDBJ databases">
        <authorList>
            <person name="Varghese N."/>
        </authorList>
    </citation>
    <scope>NUCLEOTIDE SEQUENCE [LARGE SCALE GENOMIC DNA]</scope>
</reference>
<dbReference type="GO" id="GO:0005198">
    <property type="term" value="F:structural molecule activity"/>
    <property type="evidence" value="ECO:0007669"/>
    <property type="project" value="UniProtKB-UniRule"/>
</dbReference>
<comment type="subcellular location">
    <subcellularLocation>
        <location evidence="2">Cytoplasmic vesicle</location>
        <location evidence="2">COPI-coated vesicle membrane</location>
        <topology evidence="2">Peripheral membrane protein</topology>
        <orientation evidence="2">Cytoplasmic side</orientation>
    </subcellularLocation>
    <subcellularLocation>
        <location evidence="1">Golgi apparatus membrane</location>
        <topology evidence="1">Peripheral membrane protein</topology>
        <orientation evidence="1">Cytoplasmic side</orientation>
    </subcellularLocation>
</comment>
<dbReference type="SUPFAM" id="SSF48452">
    <property type="entry name" value="TPR-like"/>
    <property type="match status" value="1"/>
</dbReference>
<keyword evidence="13" id="KW-0175">Coiled coil</keyword>
<keyword evidence="12" id="KW-0802">TPR repeat</keyword>
<sequence length="298" mass="32241">MDPFGAEGELVNIHTAFVQGQYQSVLSDYEPSSFSDSNKLPIQVLQYRAQLALGQHSEVLKAIPASAAKQNPDLAAVRTLATYLSKPSESVVAEAESLSESAGDNLSVQLLCGTVLARAGKQEQAIQLLSKHQGSLDAVAMIVQIHLSQNRTDLALKEAKSARSFAQDALLVNLAESWIGMRQGGENYQKAFYVFEELAQAPSSAAATSLVAQAVSELHMGRVEEAETALNQALTLEPENSAAIANKLVLDTIAGRDTQELRTKLESLEKEHEMLVDLQAKREAFQAATQKYTPKFAD</sequence>
<evidence type="ECO:0000256" key="8">
    <source>
        <dbReference type="ARBA" id="ARBA00023034"/>
    </source>
</evidence>
<comment type="similarity">
    <text evidence="3 11">Belongs to the COPE family.</text>
</comment>
<evidence type="ECO:0000256" key="10">
    <source>
        <dbReference type="ARBA" id="ARBA00023329"/>
    </source>
</evidence>
<evidence type="ECO:0000256" key="3">
    <source>
        <dbReference type="ARBA" id="ARBA00008827"/>
    </source>
</evidence>
<dbReference type="GO" id="GO:0006890">
    <property type="term" value="P:retrograde vesicle-mediated transport, Golgi to endoplasmic reticulum"/>
    <property type="evidence" value="ECO:0007669"/>
    <property type="project" value="UniProtKB-UniRule"/>
</dbReference>
<proteinExistence type="inferred from homology"/>
<dbReference type="Proteomes" id="UP000215453">
    <property type="component" value="Chromosome 1"/>
</dbReference>
<evidence type="ECO:0000256" key="13">
    <source>
        <dbReference type="SAM" id="Coils"/>
    </source>
</evidence>
<dbReference type="GO" id="GO:0000139">
    <property type="term" value="C:Golgi membrane"/>
    <property type="evidence" value="ECO:0007669"/>
    <property type="project" value="UniProtKB-SubCell"/>
</dbReference>
<dbReference type="PANTHER" id="PTHR10805:SF0">
    <property type="entry name" value="COATOMER SUBUNIT EPSILON"/>
    <property type="match status" value="1"/>
</dbReference>
<feature type="repeat" description="TPR" evidence="12">
    <location>
        <begin position="207"/>
        <end position="240"/>
    </location>
</feature>
<dbReference type="GO" id="GO:0006891">
    <property type="term" value="P:intra-Golgi vesicle-mediated transport"/>
    <property type="evidence" value="ECO:0007669"/>
    <property type="project" value="TreeGrafter"/>
</dbReference>
<keyword evidence="10 11" id="KW-0968">Cytoplasmic vesicle</keyword>
<dbReference type="PIRSF" id="PIRSF016478">
    <property type="entry name" value="Coatomer_esu"/>
    <property type="match status" value="1"/>
</dbReference>
<dbReference type="AlphaFoldDB" id="A0A1Y6L9C2"/>
<dbReference type="PANTHER" id="PTHR10805">
    <property type="entry name" value="COATOMER SUBUNIT EPSILON"/>
    <property type="match status" value="1"/>
</dbReference>
<dbReference type="Pfam" id="PF04733">
    <property type="entry name" value="Coatomer_E"/>
    <property type="match status" value="1"/>
</dbReference>
<dbReference type="InterPro" id="IPR011990">
    <property type="entry name" value="TPR-like_helical_dom_sf"/>
</dbReference>
<accession>A0A1Y6L9C2</accession>
<evidence type="ECO:0000313" key="14">
    <source>
        <dbReference type="EMBL" id="SMY19860.1"/>
    </source>
</evidence>
<evidence type="ECO:0000256" key="4">
    <source>
        <dbReference type="ARBA" id="ARBA00022448"/>
    </source>
</evidence>
<dbReference type="EMBL" id="LT882676">
    <property type="protein sequence ID" value="SMY19860.1"/>
    <property type="molecule type" value="Genomic_DNA"/>
</dbReference>
<dbReference type="GO" id="GO:0030126">
    <property type="term" value="C:COPI vesicle coat"/>
    <property type="evidence" value="ECO:0007669"/>
    <property type="project" value="TreeGrafter"/>
</dbReference>
<dbReference type="GO" id="GO:0015031">
    <property type="term" value="P:protein transport"/>
    <property type="evidence" value="ECO:0007669"/>
    <property type="project" value="UniProtKB-UniRule"/>
</dbReference>
<keyword evidence="9 11" id="KW-0472">Membrane</keyword>
<dbReference type="Gene3D" id="1.25.40.10">
    <property type="entry name" value="Tetratricopeptide repeat domain"/>
    <property type="match status" value="1"/>
</dbReference>
<keyword evidence="5 11" id="KW-0963">Cytoplasm</keyword>
<evidence type="ECO:0000256" key="5">
    <source>
        <dbReference type="ARBA" id="ARBA00022490"/>
    </source>
</evidence>
<dbReference type="PROSITE" id="PS50005">
    <property type="entry name" value="TPR"/>
    <property type="match status" value="1"/>
</dbReference>